<protein>
    <recommendedName>
        <fullName evidence="4">PH domain-containing protein</fullName>
    </recommendedName>
</protein>
<accession>A0ABW8UQM8</accession>
<keyword evidence="1" id="KW-0812">Transmembrane</keyword>
<feature type="transmembrane region" description="Helical" evidence="1">
    <location>
        <begin position="116"/>
        <end position="136"/>
    </location>
</feature>
<organism evidence="2 3">
    <name type="scientific">Tateyamaria armeniaca</name>
    <dbReference type="NCBI Taxonomy" id="2518930"/>
    <lineage>
        <taxon>Bacteria</taxon>
        <taxon>Pseudomonadati</taxon>
        <taxon>Pseudomonadota</taxon>
        <taxon>Alphaproteobacteria</taxon>
        <taxon>Rhodobacterales</taxon>
        <taxon>Roseobacteraceae</taxon>
        <taxon>Tateyamaria</taxon>
    </lineage>
</organism>
<sequence>MILVAFFVIALNVALYFGGAYIAKRLIGPRDIRTDRTMWDRLLNTLIGFWSPVGNPEEAIGNVFAVGRKTPQTIGSTQVFRATVGWRYGYIALMPLLVAFVAYLELFTEFAGQTPVHYYLMMLAFLIWGGIYIWTFRLEIDQDEMSCTTAMLVQREFDLWDLTSAKTTRDGFTLHFAGRSRISVPRFIEGHDTFKALIIERLDINAR</sequence>
<evidence type="ECO:0000313" key="3">
    <source>
        <dbReference type="Proteomes" id="UP001627408"/>
    </source>
</evidence>
<evidence type="ECO:0000313" key="2">
    <source>
        <dbReference type="EMBL" id="MFL4469425.1"/>
    </source>
</evidence>
<reference evidence="2 3" key="1">
    <citation type="submission" date="2024-08" db="EMBL/GenBank/DDBJ databases">
        <title>Tateyamaria sp. nov., isolated from marine algae.</title>
        <authorList>
            <person name="Choi B.J."/>
            <person name="Kim J.M."/>
            <person name="Lee J.K."/>
            <person name="Choi D.G."/>
            <person name="Bayburt H."/>
            <person name="Baek J.H."/>
            <person name="Han D.M."/>
            <person name="Jeon C.O."/>
        </authorList>
    </citation>
    <scope>NUCLEOTIDE SEQUENCE [LARGE SCALE GENOMIC DNA]</scope>
    <source>
        <strain evidence="2 3">KMU-156</strain>
    </source>
</reference>
<feature type="transmembrane region" description="Helical" evidence="1">
    <location>
        <begin position="6"/>
        <end position="23"/>
    </location>
</feature>
<evidence type="ECO:0000256" key="1">
    <source>
        <dbReference type="SAM" id="Phobius"/>
    </source>
</evidence>
<dbReference type="RefSeq" id="WP_407591266.1">
    <property type="nucleotide sequence ID" value="NZ_JBHDIY010000002.1"/>
</dbReference>
<feature type="transmembrane region" description="Helical" evidence="1">
    <location>
        <begin position="88"/>
        <end position="104"/>
    </location>
</feature>
<keyword evidence="1" id="KW-0472">Membrane</keyword>
<proteinExistence type="predicted"/>
<evidence type="ECO:0008006" key="4">
    <source>
        <dbReference type="Google" id="ProtNLM"/>
    </source>
</evidence>
<dbReference type="Proteomes" id="UP001627408">
    <property type="component" value="Unassembled WGS sequence"/>
</dbReference>
<keyword evidence="1" id="KW-1133">Transmembrane helix</keyword>
<keyword evidence="3" id="KW-1185">Reference proteome</keyword>
<dbReference type="EMBL" id="JBHDIY010000002">
    <property type="protein sequence ID" value="MFL4469425.1"/>
    <property type="molecule type" value="Genomic_DNA"/>
</dbReference>
<comment type="caution">
    <text evidence="2">The sequence shown here is derived from an EMBL/GenBank/DDBJ whole genome shotgun (WGS) entry which is preliminary data.</text>
</comment>
<gene>
    <name evidence="2" type="ORF">ACERZ8_05890</name>
</gene>
<name>A0ABW8UQM8_9RHOB</name>